<reference evidence="15 16" key="1">
    <citation type="journal article" date="2022" name="Allergy">
        <title>Genome assembly and annotation of Periplaneta americana reveal a comprehensive cockroach allergen profile.</title>
        <authorList>
            <person name="Wang L."/>
            <person name="Xiong Q."/>
            <person name="Saelim N."/>
            <person name="Wang L."/>
            <person name="Nong W."/>
            <person name="Wan A.T."/>
            <person name="Shi M."/>
            <person name="Liu X."/>
            <person name="Cao Q."/>
            <person name="Hui J.H.L."/>
            <person name="Sookrung N."/>
            <person name="Leung T.F."/>
            <person name="Tungtrongchitr A."/>
            <person name="Tsui S.K.W."/>
        </authorList>
    </citation>
    <scope>NUCLEOTIDE SEQUENCE [LARGE SCALE GENOMIC DNA]</scope>
    <source>
        <strain evidence="15">PWHHKU_190912</strain>
    </source>
</reference>
<dbReference type="Pfam" id="PF00098">
    <property type="entry name" value="zf-CCHC"/>
    <property type="match status" value="1"/>
</dbReference>
<keyword evidence="3 12" id="KW-0507">mRNA processing</keyword>
<evidence type="ECO:0000256" key="7">
    <source>
        <dbReference type="ARBA" id="ARBA00022884"/>
    </source>
</evidence>
<sequence length="572" mass="62468">MHPVLAKFQNLRMIEVIMNAWSPSPEPIYSSDGKRLNTREYRTRKRLEEERHHLIQQMLSLNPDFKPPADYKPPIIRVSDKVMIPQDDHPDINFVGLLIGPRGNTLKSMERDTGAKIIIRGKGSVKEGKVGRKDGQPLPGEDEPLHAYVTANNPEAVKKAVDRIKEIIRQGVEVPEGQNDLRRMQLRELALLNGTLRENEGPRCSNCGASDHKSWMCPDKPNVTNNIVCSSCGGAGHIARDCRQKRPGAGGPNAVGDKNKIDEEYMSLMAELGEGPPPNRDGERDMGQNRFGRRTGASGNMSLFDRQMAPRAIMAPPPRMEHNMMPTPPQLIPNTLPPPPWSPAMPPANKPDMMPNMSHPPPPSAPLAMPPPWQTPSIPPPNLLQAPPPPPPTSQPPPVTTSQQAVPPLLPWLQTQTQPPPPGSQPQPPVGNPQQQQQQPPAQQQPPPNAIPPPGLPPWQQPPPPISSTPPGPVPPPNRAPPPPPPNMFPWHQNFIGVPPPQPVQPPPPPGQGVDINTLAGLPSLLAAPPHPHPARSSKCMSYATTSLVFTCNVLHNQELVSLSTHTPDNWV</sequence>
<dbReference type="PROSITE" id="PS50084">
    <property type="entry name" value="KH_TYPE_1"/>
    <property type="match status" value="1"/>
</dbReference>
<dbReference type="InterPro" id="IPR045071">
    <property type="entry name" value="BBP-like"/>
</dbReference>
<feature type="compositionally biased region" description="Pro residues" evidence="13">
    <location>
        <begin position="498"/>
        <end position="511"/>
    </location>
</feature>
<evidence type="ECO:0000256" key="3">
    <source>
        <dbReference type="ARBA" id="ARBA00022664"/>
    </source>
</evidence>
<evidence type="ECO:0000313" key="16">
    <source>
        <dbReference type="Proteomes" id="UP001148838"/>
    </source>
</evidence>
<dbReference type="InterPro" id="IPR001878">
    <property type="entry name" value="Znf_CCHC"/>
</dbReference>
<dbReference type="InterPro" id="IPR036612">
    <property type="entry name" value="KH_dom_type_1_sf"/>
</dbReference>
<evidence type="ECO:0000256" key="10">
    <source>
        <dbReference type="PROSITE-ProRule" id="PRU00047"/>
    </source>
</evidence>
<dbReference type="Gene3D" id="6.10.140.1790">
    <property type="match status" value="1"/>
</dbReference>
<evidence type="ECO:0000256" key="4">
    <source>
        <dbReference type="ARBA" id="ARBA00022723"/>
    </source>
</evidence>
<comment type="similarity">
    <text evidence="2 12">Belongs to the BBP/SF1 family.</text>
</comment>
<comment type="subcellular location">
    <subcellularLocation>
        <location evidence="1 12">Nucleus</location>
    </subcellularLocation>
</comment>
<feature type="region of interest" description="Disordered" evidence="13">
    <location>
        <begin position="273"/>
        <end position="517"/>
    </location>
</feature>
<dbReference type="InterPro" id="IPR004087">
    <property type="entry name" value="KH_dom"/>
</dbReference>
<keyword evidence="7 11" id="KW-0694">RNA-binding</keyword>
<dbReference type="CDD" id="cd22382">
    <property type="entry name" value="KH-I_SF1"/>
    <property type="match status" value="1"/>
</dbReference>
<evidence type="ECO:0000256" key="12">
    <source>
        <dbReference type="RuleBase" id="RU367126"/>
    </source>
</evidence>
<dbReference type="Gene3D" id="4.10.60.10">
    <property type="entry name" value="Zinc finger, CCHC-type"/>
    <property type="match status" value="1"/>
</dbReference>
<dbReference type="PANTHER" id="PTHR11208">
    <property type="entry name" value="RNA-BINDING PROTEIN RELATED"/>
    <property type="match status" value="1"/>
</dbReference>
<keyword evidence="8 12" id="KW-0508">mRNA splicing</keyword>
<dbReference type="Gene3D" id="3.30.1370.10">
    <property type="entry name" value="K Homology domain, type 1"/>
    <property type="match status" value="1"/>
</dbReference>
<comment type="caution">
    <text evidence="15">The sequence shown here is derived from an EMBL/GenBank/DDBJ whole genome shotgun (WGS) entry which is preliminary data.</text>
</comment>
<organism evidence="15 16">
    <name type="scientific">Periplaneta americana</name>
    <name type="common">American cockroach</name>
    <name type="synonym">Blatta americana</name>
    <dbReference type="NCBI Taxonomy" id="6978"/>
    <lineage>
        <taxon>Eukaryota</taxon>
        <taxon>Metazoa</taxon>
        <taxon>Ecdysozoa</taxon>
        <taxon>Arthropoda</taxon>
        <taxon>Hexapoda</taxon>
        <taxon>Insecta</taxon>
        <taxon>Pterygota</taxon>
        <taxon>Neoptera</taxon>
        <taxon>Polyneoptera</taxon>
        <taxon>Dictyoptera</taxon>
        <taxon>Blattodea</taxon>
        <taxon>Blattoidea</taxon>
        <taxon>Blattidae</taxon>
        <taxon>Blattinae</taxon>
        <taxon>Periplaneta</taxon>
    </lineage>
</organism>
<evidence type="ECO:0000256" key="11">
    <source>
        <dbReference type="PROSITE-ProRule" id="PRU00117"/>
    </source>
</evidence>
<dbReference type="InterPro" id="IPR055256">
    <property type="entry name" value="KH_1_KHDC4/BBP-like"/>
</dbReference>
<keyword evidence="12" id="KW-0747">Spliceosome</keyword>
<dbReference type="SMART" id="SM00322">
    <property type="entry name" value="KH"/>
    <property type="match status" value="1"/>
</dbReference>
<feature type="domain" description="CCHC-type" evidence="14">
    <location>
        <begin position="229"/>
        <end position="244"/>
    </location>
</feature>
<dbReference type="SMART" id="SM00343">
    <property type="entry name" value="ZnF_C2HC"/>
    <property type="match status" value="2"/>
</dbReference>
<evidence type="ECO:0000256" key="9">
    <source>
        <dbReference type="ARBA" id="ARBA00023242"/>
    </source>
</evidence>
<evidence type="ECO:0000256" key="2">
    <source>
        <dbReference type="ARBA" id="ARBA00010382"/>
    </source>
</evidence>
<keyword evidence="5 10" id="KW-0863">Zinc-finger</keyword>
<dbReference type="EMBL" id="JAJSOF020000013">
    <property type="protein sequence ID" value="KAJ4443862.1"/>
    <property type="molecule type" value="Genomic_DNA"/>
</dbReference>
<dbReference type="InterPro" id="IPR047086">
    <property type="entry name" value="SF1-HH_sf"/>
</dbReference>
<dbReference type="InterPro" id="IPR036875">
    <property type="entry name" value="Znf_CCHC_sf"/>
</dbReference>
<feature type="compositionally biased region" description="Low complexity" evidence="13">
    <location>
        <begin position="432"/>
        <end position="442"/>
    </location>
</feature>
<dbReference type="Proteomes" id="UP001148838">
    <property type="component" value="Unassembled WGS sequence"/>
</dbReference>
<dbReference type="SUPFAM" id="SSF54791">
    <property type="entry name" value="Eukaryotic type KH-domain (KH-domain type I)"/>
    <property type="match status" value="1"/>
</dbReference>
<dbReference type="InterPro" id="IPR032570">
    <property type="entry name" value="SF1-HH"/>
</dbReference>
<dbReference type="PROSITE" id="PS50158">
    <property type="entry name" value="ZF_CCHC"/>
    <property type="match status" value="1"/>
</dbReference>
<dbReference type="Pfam" id="PF16275">
    <property type="entry name" value="SF1-HH"/>
    <property type="match status" value="1"/>
</dbReference>
<accession>A0ABQ8TBD6</accession>
<evidence type="ECO:0000256" key="6">
    <source>
        <dbReference type="ARBA" id="ARBA00022833"/>
    </source>
</evidence>
<evidence type="ECO:0000313" key="15">
    <source>
        <dbReference type="EMBL" id="KAJ4443862.1"/>
    </source>
</evidence>
<protein>
    <recommendedName>
        <fullName evidence="12">Branchpoint-bridging protein</fullName>
    </recommendedName>
</protein>
<name>A0ABQ8TBD6_PERAM</name>
<feature type="compositionally biased region" description="Pro residues" evidence="13">
    <location>
        <begin position="418"/>
        <end position="431"/>
    </location>
</feature>
<feature type="compositionally biased region" description="Pro residues" evidence="13">
    <location>
        <begin position="358"/>
        <end position="399"/>
    </location>
</feature>
<comment type="function">
    <text evidence="12">Necessary for the splicing of pre-mRNA. Has a role in the recognition of the branch site (5'-UACUAAC-3'), the pyrimidine tract and the 3'-splice site at the 3'-end of introns.</text>
</comment>
<gene>
    <name evidence="15" type="ORF">ANN_05649</name>
</gene>
<feature type="compositionally biased region" description="Pro residues" evidence="13">
    <location>
        <begin position="326"/>
        <end position="349"/>
    </location>
</feature>
<keyword evidence="16" id="KW-1185">Reference proteome</keyword>
<evidence type="ECO:0000256" key="8">
    <source>
        <dbReference type="ARBA" id="ARBA00023187"/>
    </source>
</evidence>
<evidence type="ECO:0000256" key="5">
    <source>
        <dbReference type="ARBA" id="ARBA00022771"/>
    </source>
</evidence>
<feature type="compositionally biased region" description="Low complexity" evidence="13">
    <location>
        <begin position="400"/>
        <end position="417"/>
    </location>
</feature>
<dbReference type="SUPFAM" id="SSF57756">
    <property type="entry name" value="Retrovirus zinc finger-like domains"/>
    <property type="match status" value="1"/>
</dbReference>
<evidence type="ECO:0000256" key="13">
    <source>
        <dbReference type="SAM" id="MobiDB-lite"/>
    </source>
</evidence>
<evidence type="ECO:0000259" key="14">
    <source>
        <dbReference type="PROSITE" id="PS50158"/>
    </source>
</evidence>
<keyword evidence="4 12" id="KW-0479">Metal-binding</keyword>
<evidence type="ECO:0000256" key="1">
    <source>
        <dbReference type="ARBA" id="ARBA00004123"/>
    </source>
</evidence>
<keyword evidence="9 12" id="KW-0539">Nucleus</keyword>
<feature type="compositionally biased region" description="Pro residues" evidence="13">
    <location>
        <begin position="443"/>
        <end position="488"/>
    </location>
</feature>
<dbReference type="PRINTS" id="PR01217">
    <property type="entry name" value="PRICHEXTENSN"/>
</dbReference>
<dbReference type="Pfam" id="PF22675">
    <property type="entry name" value="KH-I_KHDC4-BBP"/>
    <property type="match status" value="1"/>
</dbReference>
<keyword evidence="6 12" id="KW-0862">Zinc</keyword>
<proteinExistence type="inferred from homology"/>
<dbReference type="PANTHER" id="PTHR11208:SF45">
    <property type="entry name" value="SPLICING FACTOR 1"/>
    <property type="match status" value="1"/>
</dbReference>